<evidence type="ECO:0000313" key="2">
    <source>
        <dbReference type="Proteomes" id="UP000271098"/>
    </source>
</evidence>
<sequence>MALAALSLDGVRIGDLILSVKLLTADWMETECAQMSNLMRNRFEDTVVECSELGNADNFEINDGDVDVAVKGTGEDRTAGLKCVSPSDGSEANLSKLTVPSVATRSVSSPLLNDMQMYPADNIVELKQSVLAPSSVEPPSMMPVECNVCVNVPPPVPPRKFSAKK</sequence>
<dbReference type="WBParaSite" id="GPUH_0001258801-mRNA-1">
    <property type="protein sequence ID" value="GPUH_0001258801-mRNA-1"/>
    <property type="gene ID" value="GPUH_0001258801"/>
</dbReference>
<dbReference type="AlphaFoldDB" id="A0A183DV33"/>
<dbReference type="EMBL" id="UYRT01079423">
    <property type="protein sequence ID" value="VDN20688.1"/>
    <property type="molecule type" value="Genomic_DNA"/>
</dbReference>
<protein>
    <submittedName>
        <fullName evidence="3">Katanin p60 ATPase-containing subunit A1</fullName>
    </submittedName>
</protein>
<reference evidence="3" key="1">
    <citation type="submission" date="2016-06" db="UniProtKB">
        <authorList>
            <consortium name="WormBaseParasite"/>
        </authorList>
    </citation>
    <scope>IDENTIFICATION</scope>
</reference>
<keyword evidence="2" id="KW-1185">Reference proteome</keyword>
<gene>
    <name evidence="1" type="ORF">GPUH_LOCUS12574</name>
</gene>
<evidence type="ECO:0000313" key="1">
    <source>
        <dbReference type="EMBL" id="VDN20688.1"/>
    </source>
</evidence>
<reference evidence="1 2" key="2">
    <citation type="submission" date="2018-11" db="EMBL/GenBank/DDBJ databases">
        <authorList>
            <consortium name="Pathogen Informatics"/>
        </authorList>
    </citation>
    <scope>NUCLEOTIDE SEQUENCE [LARGE SCALE GENOMIC DNA]</scope>
</reference>
<evidence type="ECO:0000313" key="3">
    <source>
        <dbReference type="WBParaSite" id="GPUH_0001258801-mRNA-1"/>
    </source>
</evidence>
<organism evidence="3">
    <name type="scientific">Gongylonema pulchrum</name>
    <dbReference type="NCBI Taxonomy" id="637853"/>
    <lineage>
        <taxon>Eukaryota</taxon>
        <taxon>Metazoa</taxon>
        <taxon>Ecdysozoa</taxon>
        <taxon>Nematoda</taxon>
        <taxon>Chromadorea</taxon>
        <taxon>Rhabditida</taxon>
        <taxon>Spirurina</taxon>
        <taxon>Spiruromorpha</taxon>
        <taxon>Spiruroidea</taxon>
        <taxon>Gongylonematidae</taxon>
        <taxon>Gongylonema</taxon>
    </lineage>
</organism>
<accession>A0A183DV33</accession>
<dbReference type="Proteomes" id="UP000271098">
    <property type="component" value="Unassembled WGS sequence"/>
</dbReference>
<proteinExistence type="predicted"/>
<name>A0A183DV33_9BILA</name>